<proteinExistence type="predicted"/>
<evidence type="ECO:0000313" key="2">
    <source>
        <dbReference type="Proteomes" id="UP001281410"/>
    </source>
</evidence>
<keyword evidence="2" id="KW-1185">Reference proteome</keyword>
<dbReference type="EMBL" id="JANJYJ010000005">
    <property type="protein sequence ID" value="KAK3211936.1"/>
    <property type="molecule type" value="Genomic_DNA"/>
</dbReference>
<evidence type="ECO:0008006" key="3">
    <source>
        <dbReference type="Google" id="ProtNLM"/>
    </source>
</evidence>
<accession>A0AAE0AE40</accession>
<comment type="caution">
    <text evidence="1">The sequence shown here is derived from an EMBL/GenBank/DDBJ whole genome shotgun (WGS) entry which is preliminary data.</text>
</comment>
<reference evidence="1" key="1">
    <citation type="journal article" date="2023" name="Plant J.">
        <title>Genome sequences and population genomics provide insights into the demographic history, inbreeding, and mutation load of two 'living fossil' tree species of Dipteronia.</title>
        <authorList>
            <person name="Feng Y."/>
            <person name="Comes H.P."/>
            <person name="Chen J."/>
            <person name="Zhu S."/>
            <person name="Lu R."/>
            <person name="Zhang X."/>
            <person name="Li P."/>
            <person name="Qiu J."/>
            <person name="Olsen K.M."/>
            <person name="Qiu Y."/>
        </authorList>
    </citation>
    <scope>NUCLEOTIDE SEQUENCE</scope>
    <source>
        <strain evidence="1">NBL</strain>
    </source>
</reference>
<gene>
    <name evidence="1" type="ORF">Dsin_016642</name>
</gene>
<dbReference type="Proteomes" id="UP001281410">
    <property type="component" value="Unassembled WGS sequence"/>
</dbReference>
<sequence>MASSSIQPNSWKVIRVIEGELDNLLGQEEVYWHQRLGGVNNTLIVMIPKINRAECMFDFCPISLCNAIYKVVAKSLANRLLAVLNDVIFETQSAFIPGRFRMYAYSQKKEKGSKMSGGSQTRYVKSL</sequence>
<evidence type="ECO:0000313" key="1">
    <source>
        <dbReference type="EMBL" id="KAK3211936.1"/>
    </source>
</evidence>
<dbReference type="AlphaFoldDB" id="A0AAE0AE40"/>
<dbReference type="InterPro" id="IPR052343">
    <property type="entry name" value="Retrotransposon-Effector_Assoc"/>
</dbReference>
<protein>
    <recommendedName>
        <fullName evidence="3">Reverse transcriptase domain-containing protein</fullName>
    </recommendedName>
</protein>
<name>A0AAE0AE40_9ROSI</name>
<dbReference type="PANTHER" id="PTHR46890">
    <property type="entry name" value="NON-LTR RETROLELEMENT REVERSE TRANSCRIPTASE-LIKE PROTEIN-RELATED"/>
    <property type="match status" value="1"/>
</dbReference>
<organism evidence="1 2">
    <name type="scientific">Dipteronia sinensis</name>
    <dbReference type="NCBI Taxonomy" id="43782"/>
    <lineage>
        <taxon>Eukaryota</taxon>
        <taxon>Viridiplantae</taxon>
        <taxon>Streptophyta</taxon>
        <taxon>Embryophyta</taxon>
        <taxon>Tracheophyta</taxon>
        <taxon>Spermatophyta</taxon>
        <taxon>Magnoliopsida</taxon>
        <taxon>eudicotyledons</taxon>
        <taxon>Gunneridae</taxon>
        <taxon>Pentapetalae</taxon>
        <taxon>rosids</taxon>
        <taxon>malvids</taxon>
        <taxon>Sapindales</taxon>
        <taxon>Sapindaceae</taxon>
        <taxon>Hippocastanoideae</taxon>
        <taxon>Acereae</taxon>
        <taxon>Dipteronia</taxon>
    </lineage>
</organism>
<dbReference type="PANTHER" id="PTHR46890:SF48">
    <property type="entry name" value="RNA-DIRECTED DNA POLYMERASE"/>
    <property type="match status" value="1"/>
</dbReference>